<name>A0A822ZRV0_NELNU</name>
<organism evidence="1 2">
    <name type="scientific">Nelumbo nucifera</name>
    <name type="common">Sacred lotus</name>
    <dbReference type="NCBI Taxonomy" id="4432"/>
    <lineage>
        <taxon>Eukaryota</taxon>
        <taxon>Viridiplantae</taxon>
        <taxon>Streptophyta</taxon>
        <taxon>Embryophyta</taxon>
        <taxon>Tracheophyta</taxon>
        <taxon>Spermatophyta</taxon>
        <taxon>Magnoliopsida</taxon>
        <taxon>Proteales</taxon>
        <taxon>Nelumbonaceae</taxon>
        <taxon>Nelumbo</taxon>
    </lineage>
</organism>
<accession>A0A822ZRV0</accession>
<comment type="caution">
    <text evidence="1">The sequence shown here is derived from an EMBL/GenBank/DDBJ whole genome shotgun (WGS) entry which is preliminary data.</text>
</comment>
<protein>
    <submittedName>
        <fullName evidence="1">Uncharacterized protein</fullName>
    </submittedName>
</protein>
<evidence type="ECO:0000313" key="2">
    <source>
        <dbReference type="Proteomes" id="UP000607653"/>
    </source>
</evidence>
<dbReference type="EMBL" id="DUZY01000007">
    <property type="protein sequence ID" value="DAD46271.1"/>
    <property type="molecule type" value="Genomic_DNA"/>
</dbReference>
<dbReference type="Proteomes" id="UP000607653">
    <property type="component" value="Unassembled WGS sequence"/>
</dbReference>
<gene>
    <name evidence="1" type="ORF">HUJ06_004501</name>
</gene>
<sequence length="79" mass="8729">MAKLQDNRLRMEVKRASPPKSINCSLHKKLVDKAFLQRWMECEGCIAMADGSFGAGDLLIVSLVSGRPFTACLLYPTSL</sequence>
<evidence type="ECO:0000313" key="1">
    <source>
        <dbReference type="EMBL" id="DAD46271.1"/>
    </source>
</evidence>
<keyword evidence="2" id="KW-1185">Reference proteome</keyword>
<dbReference type="AlphaFoldDB" id="A0A822ZRV0"/>
<reference evidence="1 2" key="1">
    <citation type="journal article" date="2020" name="Mol. Biol. Evol.">
        <title>Distinct Expression and Methylation Patterns for Genes with Different Fates following a Single Whole-Genome Duplication in Flowering Plants.</title>
        <authorList>
            <person name="Shi T."/>
            <person name="Rahmani R.S."/>
            <person name="Gugger P.F."/>
            <person name="Wang M."/>
            <person name="Li H."/>
            <person name="Zhang Y."/>
            <person name="Li Z."/>
            <person name="Wang Q."/>
            <person name="Van de Peer Y."/>
            <person name="Marchal K."/>
            <person name="Chen J."/>
        </authorList>
    </citation>
    <scope>NUCLEOTIDE SEQUENCE [LARGE SCALE GENOMIC DNA]</scope>
    <source>
        <tissue evidence="1">Leaf</tissue>
    </source>
</reference>
<proteinExistence type="predicted"/>